<dbReference type="SUPFAM" id="SSF49373">
    <property type="entry name" value="Invasin/intimin cell-adhesion fragments"/>
    <property type="match status" value="2"/>
</dbReference>
<dbReference type="PANTHER" id="PTHR35889">
    <property type="entry name" value="CYCLOINULO-OLIGOSACCHARIDE FRUCTANOTRANSFERASE-RELATED"/>
    <property type="match status" value="1"/>
</dbReference>
<dbReference type="SMART" id="SM00635">
    <property type="entry name" value="BID_2"/>
    <property type="match status" value="2"/>
</dbReference>
<keyword evidence="3" id="KW-1185">Reference proteome</keyword>
<feature type="domain" description="BIG2" evidence="1">
    <location>
        <begin position="62"/>
        <end position="144"/>
    </location>
</feature>
<dbReference type="Proteomes" id="UP000319383">
    <property type="component" value="Chromosome"/>
</dbReference>
<dbReference type="InterPro" id="IPR008964">
    <property type="entry name" value="Invasin/intimin_cell_adhesion"/>
</dbReference>
<evidence type="ECO:0000313" key="2">
    <source>
        <dbReference type="EMBL" id="QDU42539.1"/>
    </source>
</evidence>
<organism evidence="2 3">
    <name type="scientific">Symmachiella dynata</name>
    <dbReference type="NCBI Taxonomy" id="2527995"/>
    <lineage>
        <taxon>Bacteria</taxon>
        <taxon>Pseudomonadati</taxon>
        <taxon>Planctomycetota</taxon>
        <taxon>Planctomycetia</taxon>
        <taxon>Planctomycetales</taxon>
        <taxon>Planctomycetaceae</taxon>
        <taxon>Symmachiella</taxon>
    </lineage>
</organism>
<dbReference type="Pfam" id="PF07583">
    <property type="entry name" value="PSCyt2"/>
    <property type="match status" value="1"/>
</dbReference>
<dbReference type="InterPro" id="IPR011444">
    <property type="entry name" value="DUF1549"/>
</dbReference>
<dbReference type="InterPro" id="IPR003343">
    <property type="entry name" value="Big_2"/>
</dbReference>
<dbReference type="EMBL" id="CP036276">
    <property type="protein sequence ID" value="QDU42539.1"/>
    <property type="molecule type" value="Genomic_DNA"/>
</dbReference>
<evidence type="ECO:0000313" key="3">
    <source>
        <dbReference type="Proteomes" id="UP000319383"/>
    </source>
</evidence>
<dbReference type="Gene3D" id="2.60.40.1080">
    <property type="match status" value="2"/>
</dbReference>
<feature type="domain" description="BIG2" evidence="1">
    <location>
        <begin position="262"/>
        <end position="343"/>
    </location>
</feature>
<dbReference type="InterPro" id="IPR022655">
    <property type="entry name" value="DUF1553"/>
</dbReference>
<dbReference type="KEGG" id="sdyn:Mal52_10020"/>
<accession>A0A517ZJA1</accession>
<protein>
    <submittedName>
        <fullName evidence="2">Bacterial Ig-like domain (Group 2)</fullName>
    </submittedName>
</protein>
<dbReference type="Pfam" id="PF07587">
    <property type="entry name" value="PSD1"/>
    <property type="match status" value="1"/>
</dbReference>
<dbReference type="AlphaFoldDB" id="A0A517ZJA1"/>
<evidence type="ECO:0000259" key="1">
    <source>
        <dbReference type="SMART" id="SM00635"/>
    </source>
</evidence>
<dbReference type="PANTHER" id="PTHR35889:SF3">
    <property type="entry name" value="F-BOX DOMAIN-CONTAINING PROTEIN"/>
    <property type="match status" value="1"/>
</dbReference>
<reference evidence="2 3" key="1">
    <citation type="submission" date="2019-02" db="EMBL/GenBank/DDBJ databases">
        <title>Deep-cultivation of Planctomycetes and their phenomic and genomic characterization uncovers novel biology.</title>
        <authorList>
            <person name="Wiegand S."/>
            <person name="Jogler M."/>
            <person name="Boedeker C."/>
            <person name="Pinto D."/>
            <person name="Vollmers J."/>
            <person name="Rivas-Marin E."/>
            <person name="Kohn T."/>
            <person name="Peeters S.H."/>
            <person name="Heuer A."/>
            <person name="Rast P."/>
            <person name="Oberbeckmann S."/>
            <person name="Bunk B."/>
            <person name="Jeske O."/>
            <person name="Meyerdierks A."/>
            <person name="Storesund J.E."/>
            <person name="Kallscheuer N."/>
            <person name="Luecker S."/>
            <person name="Lage O.M."/>
            <person name="Pohl T."/>
            <person name="Merkel B.J."/>
            <person name="Hornburger P."/>
            <person name="Mueller R.-W."/>
            <person name="Bruemmer F."/>
            <person name="Labrenz M."/>
            <person name="Spormann A.M."/>
            <person name="Op den Camp H."/>
            <person name="Overmann J."/>
            <person name="Amann R."/>
            <person name="Jetten M.S.M."/>
            <person name="Mascher T."/>
            <person name="Medema M.H."/>
            <person name="Devos D.P."/>
            <person name="Kaster A.-K."/>
            <person name="Ovreas L."/>
            <person name="Rohde M."/>
            <person name="Galperin M.Y."/>
            <person name="Jogler C."/>
        </authorList>
    </citation>
    <scope>NUCLEOTIDE SEQUENCE [LARGE SCALE GENOMIC DNA]</scope>
    <source>
        <strain evidence="2 3">Mal52</strain>
    </source>
</reference>
<proteinExistence type="predicted"/>
<name>A0A517ZJA1_9PLAN</name>
<gene>
    <name evidence="2" type="ORF">Mal52_10020</name>
</gene>
<sequence>MGEDAGRWLFDANGRREEHRCLTRDGRFRPVPNSVLEQRFYIMMRHILVAICLLPVVANLAVADGPVVLPAQVTLDGPHAGQRLIVEEMRGGKAFGDLTGQAKFSTADPKVATVDAQGRVQPVGDGETVIRAEVAGQTSEAKIIVRHHGRTEPWSFANDVQAVLTKTGCNMGSCHGAQSGKKGFKLALRGYDHEADYDTLTRRSRGRRVIPSDPARSLILLKATGAIPHGGGTRFGTDSREYHIVSQWIAEGAMGPSEADTHVAELAVLPEQVTLKPGDAQQIVVLATYSDGTVRDVTQWAMYDTTEMGVAAVDQQGKVDVVGAGESAITVWFGSKVAVATISVPYDNKVDGQLFAQTSQVNFVDDLILEKLKTLRIPPSRQAGDGEFLRRVYLDTMGILPTVEETRAFLADESPGKRARLIDQILQRTEYVDYWTYKWSDLLLVSSKQLDGAAVWAFYSWLRKCVEENKPWDQLAQDVVTARGSTLDNGAANFFVLHKDPQQLTEATSLTFLGMSITCARCHDHPMERWTQDDYYGMANLFGRVRQKDGAVGGEIVVFPVTEGNVPHPRRLEVPIPQPLDGEPLAVDDPRDRRAHLAEWLTAAENPYFARAIVNRVWANFMGRGLVQPVDDLRSTNPASNEKLLSALADDLRKHNYDVKHLIRTILNSAAYQRSAEPVEGNEADDRFYSHFLLKRMPAEVMLDAFSQTTGVPTQFPGFPKGWRAQQLPDSNIVSYFLSAFGRPSREFVCTCERTEDPNVTQTLHLTNGKTLNDKLKSDDCVATTMTKEKLTDEQVIERVYLGALTRFPTEAEKAALLKAFAESTSAAVDEKQAVDEKVAAEQRQALIADFIWATLSSKEFLFIH</sequence>